<evidence type="ECO:0000313" key="4">
    <source>
        <dbReference type="Proteomes" id="UP000236536"/>
    </source>
</evidence>
<gene>
    <name evidence="3" type="ORF">PhaeoP66_04361</name>
</gene>
<feature type="domain" description="DUF1468" evidence="2">
    <location>
        <begin position="8"/>
        <end position="141"/>
    </location>
</feature>
<keyword evidence="1" id="KW-0472">Membrane</keyword>
<reference evidence="3 4" key="2">
    <citation type="journal article" date="2017" name="Int. J. Syst. Evol. Microbiol.">
        <title>Adaptation of Surface-Associated Bacteria to the Open Ocean: A Genomically Distinct Subpopulation of Phaeobacter gallaeciensis Colonizes Pacific Mesozooplankton.</title>
        <authorList>
            <person name="Freese H.M."/>
            <person name="Methner A."/>
            <person name="Overmann J."/>
        </authorList>
    </citation>
    <scope>NUCLEOTIDE SEQUENCE [LARGE SCALE GENOMIC DNA]</scope>
    <source>
        <strain evidence="3 4">P66</strain>
    </source>
</reference>
<geneLocation type="plasmid" evidence="3 4">
    <name>pP66_d</name>
</geneLocation>
<name>A0ABM6RKJ7_9RHOB</name>
<protein>
    <submittedName>
        <fullName evidence="3">Tripartite tricarboxylate transporter TctB family protein</fullName>
    </submittedName>
</protein>
<dbReference type="RefSeq" id="WP_102875672.1">
    <property type="nucleotide sequence ID" value="NZ_CP010603.1"/>
</dbReference>
<dbReference type="EMBL" id="CP010709">
    <property type="protein sequence ID" value="AUQ97087.1"/>
    <property type="molecule type" value="Genomic_DNA"/>
</dbReference>
<keyword evidence="3" id="KW-0614">Plasmid</keyword>
<dbReference type="InterPro" id="IPR009936">
    <property type="entry name" value="DUF1468"/>
</dbReference>
<proteinExistence type="predicted"/>
<organism evidence="3 4">
    <name type="scientific">Phaeobacter inhibens</name>
    <dbReference type="NCBI Taxonomy" id="221822"/>
    <lineage>
        <taxon>Bacteria</taxon>
        <taxon>Pseudomonadati</taxon>
        <taxon>Pseudomonadota</taxon>
        <taxon>Alphaproteobacteria</taxon>
        <taxon>Rhodobacterales</taxon>
        <taxon>Roseobacteraceae</taxon>
        <taxon>Phaeobacter</taxon>
    </lineage>
</organism>
<feature type="transmembrane region" description="Helical" evidence="1">
    <location>
        <begin position="115"/>
        <end position="136"/>
    </location>
</feature>
<feature type="transmembrane region" description="Helical" evidence="1">
    <location>
        <begin position="79"/>
        <end position="109"/>
    </location>
</feature>
<feature type="transmembrane region" description="Helical" evidence="1">
    <location>
        <begin position="12"/>
        <end position="29"/>
    </location>
</feature>
<feature type="transmembrane region" description="Helical" evidence="1">
    <location>
        <begin position="41"/>
        <end position="59"/>
    </location>
</feature>
<reference evidence="3 4" key="1">
    <citation type="journal article" date="2017" name="Genome Biol. Evol.">
        <title>Trajectories and Drivers of Genome Evolution in Surface-Associated Marine Phaeobacter.</title>
        <authorList>
            <person name="Freese H.M."/>
            <person name="Sikorski J."/>
            <person name="Bunk B."/>
            <person name="Scheuner C."/>
            <person name="Meier-Kolthoff J.P."/>
            <person name="Sproer C."/>
            <person name="Gram L."/>
            <person name="Overmann J."/>
        </authorList>
    </citation>
    <scope>NUCLEOTIDE SEQUENCE [LARGE SCALE GENOMIC DNA]</scope>
    <source>
        <strain evidence="3 4">P66</strain>
    </source>
</reference>
<evidence type="ECO:0000313" key="3">
    <source>
        <dbReference type="EMBL" id="AUQ97087.1"/>
    </source>
</evidence>
<keyword evidence="4" id="KW-1185">Reference proteome</keyword>
<accession>A0ABM6RKJ7</accession>
<keyword evidence="1" id="KW-1133">Transmembrane helix</keyword>
<sequence>MAFSSDRVSGLFFFIAGLLCYFYVIPTFVESANSGSLHPDTFPNALSLLIAICGIILAVNPTNHRLHSTRDMLMSAVYFSLICAALFAMTFFGYVVVSPFLAILLMLLIGERRPVWLFSGVVIMPATIWFIVEVLLERGLP</sequence>
<evidence type="ECO:0000259" key="2">
    <source>
        <dbReference type="Pfam" id="PF07331"/>
    </source>
</evidence>
<dbReference type="Proteomes" id="UP000236536">
    <property type="component" value="Plasmid pP66_d"/>
</dbReference>
<evidence type="ECO:0000256" key="1">
    <source>
        <dbReference type="SAM" id="Phobius"/>
    </source>
</evidence>
<dbReference type="Pfam" id="PF07331">
    <property type="entry name" value="TctB"/>
    <property type="match status" value="1"/>
</dbReference>
<keyword evidence="1" id="KW-0812">Transmembrane</keyword>